<evidence type="ECO:0000256" key="3">
    <source>
        <dbReference type="ARBA" id="ARBA00022989"/>
    </source>
</evidence>
<dbReference type="PANTHER" id="PTHR46346">
    <property type="entry name" value="PHOSPHATIDYLINOSITOL N-ACETYLGLUCOSAMINYLTRANSFERASE SUBUNIT P"/>
    <property type="match status" value="1"/>
</dbReference>
<protein>
    <submittedName>
        <fullName evidence="7">PIG-P</fullName>
    </submittedName>
</protein>
<feature type="domain" description="PIG-P" evidence="6">
    <location>
        <begin position="21"/>
        <end position="135"/>
    </location>
</feature>
<dbReference type="PANTHER" id="PTHR46346:SF1">
    <property type="entry name" value="PHOSPHATIDYLINOSITOL N-ACETYLGLUCOSAMINYLTRANSFERASE SUBUNIT P"/>
    <property type="match status" value="1"/>
</dbReference>
<gene>
    <name evidence="7" type="ORF">METBISCDRAFT_4700</name>
</gene>
<dbReference type="InterPro" id="IPR052263">
    <property type="entry name" value="GPI_Anchor_Biosynth"/>
</dbReference>
<comment type="subcellular location">
    <subcellularLocation>
        <location evidence="1">Membrane</location>
        <topology evidence="1">Multi-pass membrane protein</topology>
    </subcellularLocation>
</comment>
<keyword evidence="8" id="KW-1185">Reference proteome</keyword>
<sequence length="136" mass="15471">EEDKLARESDVTVSTNTTSYAEYKGFFIYVISALALVLYVAWTLMPQSVLVALGISYYPNKYWAHAVPTYLLMLMLFAYVYVALYNTEVKTQKLLSLSNFIDRQTVYPADPAEYVWKASNGVWDLPIGLVNEVLYG</sequence>
<proteinExistence type="predicted"/>
<dbReference type="InterPro" id="IPR013717">
    <property type="entry name" value="PIG-P"/>
</dbReference>
<keyword evidence="4 5" id="KW-0472">Membrane</keyword>
<evidence type="ECO:0000259" key="6">
    <source>
        <dbReference type="Pfam" id="PF08510"/>
    </source>
</evidence>
<dbReference type="GO" id="GO:0006506">
    <property type="term" value="P:GPI anchor biosynthetic process"/>
    <property type="evidence" value="ECO:0007669"/>
    <property type="project" value="TreeGrafter"/>
</dbReference>
<dbReference type="GO" id="GO:0005783">
    <property type="term" value="C:endoplasmic reticulum"/>
    <property type="evidence" value="ECO:0007669"/>
    <property type="project" value="TreeGrafter"/>
</dbReference>
<dbReference type="Pfam" id="PF08510">
    <property type="entry name" value="PIG-P"/>
    <property type="match status" value="1"/>
</dbReference>
<dbReference type="OrthoDB" id="690928at2759"/>
<feature type="non-terminal residue" evidence="7">
    <location>
        <position position="136"/>
    </location>
</feature>
<dbReference type="AlphaFoldDB" id="A0A4P9ZCV8"/>
<organism evidence="7 8">
    <name type="scientific">Metschnikowia bicuspidata</name>
    <dbReference type="NCBI Taxonomy" id="27322"/>
    <lineage>
        <taxon>Eukaryota</taxon>
        <taxon>Fungi</taxon>
        <taxon>Dikarya</taxon>
        <taxon>Ascomycota</taxon>
        <taxon>Saccharomycotina</taxon>
        <taxon>Pichiomycetes</taxon>
        <taxon>Metschnikowiaceae</taxon>
        <taxon>Metschnikowia</taxon>
    </lineage>
</organism>
<evidence type="ECO:0000256" key="1">
    <source>
        <dbReference type="ARBA" id="ARBA00004141"/>
    </source>
</evidence>
<keyword evidence="2 5" id="KW-0812">Transmembrane</keyword>
<feature type="transmembrane region" description="Helical" evidence="5">
    <location>
        <begin position="62"/>
        <end position="84"/>
    </location>
</feature>
<evidence type="ECO:0000313" key="8">
    <source>
        <dbReference type="Proteomes" id="UP000268321"/>
    </source>
</evidence>
<evidence type="ECO:0000313" key="7">
    <source>
        <dbReference type="EMBL" id="RKP30756.1"/>
    </source>
</evidence>
<accession>A0A4P9ZCV8</accession>
<evidence type="ECO:0000256" key="5">
    <source>
        <dbReference type="SAM" id="Phobius"/>
    </source>
</evidence>
<reference evidence="8" key="1">
    <citation type="journal article" date="2018" name="Nat. Microbiol.">
        <title>Leveraging single-cell genomics to expand the fungal tree of life.</title>
        <authorList>
            <person name="Ahrendt S.R."/>
            <person name="Quandt C.A."/>
            <person name="Ciobanu D."/>
            <person name="Clum A."/>
            <person name="Salamov A."/>
            <person name="Andreopoulos B."/>
            <person name="Cheng J.F."/>
            <person name="Woyke T."/>
            <person name="Pelin A."/>
            <person name="Henrissat B."/>
            <person name="Reynolds N.K."/>
            <person name="Benny G.L."/>
            <person name="Smith M.E."/>
            <person name="James T.Y."/>
            <person name="Grigoriev I.V."/>
        </authorList>
    </citation>
    <scope>NUCLEOTIDE SEQUENCE [LARGE SCALE GENOMIC DNA]</scope>
    <source>
        <strain evidence="8">Baker2002</strain>
    </source>
</reference>
<name>A0A4P9ZCV8_9ASCO</name>
<dbReference type="EMBL" id="ML004452">
    <property type="protein sequence ID" value="RKP30756.1"/>
    <property type="molecule type" value="Genomic_DNA"/>
</dbReference>
<dbReference type="GO" id="GO:0016020">
    <property type="term" value="C:membrane"/>
    <property type="evidence" value="ECO:0007669"/>
    <property type="project" value="UniProtKB-SubCell"/>
</dbReference>
<evidence type="ECO:0000256" key="4">
    <source>
        <dbReference type="ARBA" id="ARBA00023136"/>
    </source>
</evidence>
<feature type="transmembrane region" description="Helical" evidence="5">
    <location>
        <begin position="26"/>
        <end position="42"/>
    </location>
</feature>
<feature type="non-terminal residue" evidence="7">
    <location>
        <position position="1"/>
    </location>
</feature>
<dbReference type="Proteomes" id="UP000268321">
    <property type="component" value="Unassembled WGS sequence"/>
</dbReference>
<evidence type="ECO:0000256" key="2">
    <source>
        <dbReference type="ARBA" id="ARBA00022692"/>
    </source>
</evidence>
<keyword evidence="3 5" id="KW-1133">Transmembrane helix</keyword>